<dbReference type="InterPro" id="IPR007110">
    <property type="entry name" value="Ig-like_dom"/>
</dbReference>
<feature type="region of interest" description="Disordered" evidence="6">
    <location>
        <begin position="878"/>
        <end position="925"/>
    </location>
</feature>
<evidence type="ECO:0000256" key="4">
    <source>
        <dbReference type="ARBA" id="ARBA00023180"/>
    </source>
</evidence>
<proteinExistence type="predicted"/>
<dbReference type="GeneID" id="89228718"/>
<gene>
    <name evidence="9" type="ORF">MsAm2_12910</name>
</gene>
<accession>A0AA96V7Y5</accession>
<sequence length="961" mass="98921">MNRNKEKSSNLFFIILIALAIFFVFVPSVAFAAEAQANNATEANNILSGWDTSSQPNGHTLSLTSTGWGCGTITIPVNITNLKIVGDGVNLANTNIEAATRTAPLNLTIQNLNITAPSGKHGIDIDGAEGTTLFVEGNNEINATFSLTGIHVGTDQFLTITANESVKDSNHLKVYGGPGSAGIGGKAGESAGTIIIAGFVKIEAIGGDSVGEGNGGGSGIGGGGGSGIGGGSITEMIVSGSAQITATGGNGSGSTVFGGGGGSGIGGGGGGGGNSGGSITEMTVSNSAQITATGGDGGVFGGGSGGSITEMTIKGGTIKVTSSGGYAIGGGKGGGGLTPGNDGFSKIIIDGGSIYTPGTSNNFANIQGYSDIEADNKINNSAGNPVFQKKIEGLTANSLYSLTNNEVTDVSFKSKTDENGFLYLYQVDGKGFGTGLPDATAFEGQFFTWNSGISPADSYQWYKKGPNPGNVFMVIDGKTSSSLELNDVKTNMNGNQYQCRITKGGESYFIGPAKLTVRPATKITTQPKNQIVFDGQVATFSVEATGESGGTNELDYKWYRVDTSSPIFSGGSQFALTGNKSTNGNYYVNVIDPTSEKWDGSNTFTLTVLKNPANTVAFVGKTATFSISPVTEPSPTGLSYQWQKNTSVSWANVTTGIGGTTNSYTISDVTSGDAGEYRVVVKKSDEGIVASSESASLTVVSNPTDTIAFIGEQATFSVTGTLPTVFSFQWQKNNSGIFEDISGKDEATLSMTTTSGDAGEYRVVVNSDEGIVTSSESASLMVFENPMDVTVKEQVTATFETTDVSGFNYKWFYDDGRGVFQEWTPDGINAVLSFTSTLDMDGYLFKVQVTGTGIGVSIESDAAALTVNEIGSSGGFGGENVRITGGRNVSSEPPQIGSSNGEQNNQNGGQTGQNQNNNVSGNGSGSGLESGGNHWIWIIGGILVLLIIGGIAYWYFVMRKK</sequence>
<evidence type="ECO:0000256" key="3">
    <source>
        <dbReference type="ARBA" id="ARBA00023157"/>
    </source>
</evidence>
<feature type="transmembrane region" description="Helical" evidence="7">
    <location>
        <begin position="935"/>
        <end position="956"/>
    </location>
</feature>
<dbReference type="RefSeq" id="WP_338097464.1">
    <property type="nucleotide sequence ID" value="NZ_CP131061.1"/>
</dbReference>
<reference evidence="9 10" key="1">
    <citation type="submission" date="2023-07" db="EMBL/GenBank/DDBJ databases">
        <title>Closed genome sequence of Methanosarcinaceae archaeon Am2.</title>
        <authorList>
            <person name="Poehlein A."/>
            <person name="Protasov E."/>
            <person name="Platt K."/>
            <person name="Reeh H."/>
            <person name="Daniel R."/>
            <person name="Brune A."/>
        </authorList>
    </citation>
    <scope>NUCLEOTIDE SEQUENCE [LARGE SCALE GENOMIC DNA]</scope>
    <source>
        <strain evidence="9 10">Am2</strain>
    </source>
</reference>
<dbReference type="InterPro" id="IPR051275">
    <property type="entry name" value="Cell_adhesion_signaling"/>
</dbReference>
<dbReference type="PROSITE" id="PS50835">
    <property type="entry name" value="IG_LIKE"/>
    <property type="match status" value="1"/>
</dbReference>
<dbReference type="Proteomes" id="UP001304970">
    <property type="component" value="Chromosome"/>
</dbReference>
<dbReference type="InterPro" id="IPR036179">
    <property type="entry name" value="Ig-like_dom_sf"/>
</dbReference>
<name>A0AA96V7Y5_9EURY</name>
<evidence type="ECO:0000256" key="1">
    <source>
        <dbReference type="ARBA" id="ARBA00004479"/>
    </source>
</evidence>
<organism evidence="9 10">
    <name type="scientific">Methanolapillus ohkumae</name>
    <dbReference type="NCBI Taxonomy" id="3028298"/>
    <lineage>
        <taxon>Archaea</taxon>
        <taxon>Methanobacteriati</taxon>
        <taxon>Methanobacteriota</taxon>
        <taxon>Stenosarchaea group</taxon>
        <taxon>Methanomicrobia</taxon>
        <taxon>Methanosarcinales</taxon>
        <taxon>Methanosarcinaceae</taxon>
        <taxon>Methanolapillus</taxon>
    </lineage>
</organism>
<evidence type="ECO:0000256" key="2">
    <source>
        <dbReference type="ARBA" id="ARBA00023136"/>
    </source>
</evidence>
<feature type="domain" description="Ig-like" evidence="8">
    <location>
        <begin position="451"/>
        <end position="516"/>
    </location>
</feature>
<keyword evidence="7" id="KW-0812">Transmembrane</keyword>
<dbReference type="GO" id="GO:0016020">
    <property type="term" value="C:membrane"/>
    <property type="evidence" value="ECO:0007669"/>
    <property type="project" value="UniProtKB-SubCell"/>
</dbReference>
<comment type="subcellular location">
    <subcellularLocation>
        <location evidence="1">Membrane</location>
        <topology evidence="1">Single-pass type I membrane protein</topology>
    </subcellularLocation>
</comment>
<evidence type="ECO:0000259" key="8">
    <source>
        <dbReference type="PROSITE" id="PS50835"/>
    </source>
</evidence>
<keyword evidence="7" id="KW-1133">Transmembrane helix</keyword>
<keyword evidence="3" id="KW-1015">Disulfide bond</keyword>
<dbReference type="InterPro" id="IPR003599">
    <property type="entry name" value="Ig_sub"/>
</dbReference>
<dbReference type="PANTHER" id="PTHR11640">
    <property type="entry name" value="NEPHRIN"/>
    <property type="match status" value="1"/>
</dbReference>
<dbReference type="SUPFAM" id="SSF48726">
    <property type="entry name" value="Immunoglobulin"/>
    <property type="match status" value="3"/>
</dbReference>
<dbReference type="Gene3D" id="2.60.40.10">
    <property type="entry name" value="Immunoglobulins"/>
    <property type="match status" value="3"/>
</dbReference>
<feature type="compositionally biased region" description="Low complexity" evidence="6">
    <location>
        <begin position="895"/>
        <end position="921"/>
    </location>
</feature>
<evidence type="ECO:0000256" key="5">
    <source>
        <dbReference type="ARBA" id="ARBA00023319"/>
    </source>
</evidence>
<dbReference type="EMBL" id="CP131061">
    <property type="protein sequence ID" value="WNY27491.1"/>
    <property type="molecule type" value="Genomic_DNA"/>
</dbReference>
<keyword evidence="2 7" id="KW-0472">Membrane</keyword>
<evidence type="ECO:0000313" key="10">
    <source>
        <dbReference type="Proteomes" id="UP001304970"/>
    </source>
</evidence>
<keyword evidence="4" id="KW-0325">Glycoprotein</keyword>
<dbReference type="AlphaFoldDB" id="A0AA96V7Y5"/>
<keyword evidence="5" id="KW-0393">Immunoglobulin domain</keyword>
<evidence type="ECO:0000256" key="7">
    <source>
        <dbReference type="SAM" id="Phobius"/>
    </source>
</evidence>
<evidence type="ECO:0000256" key="6">
    <source>
        <dbReference type="SAM" id="MobiDB-lite"/>
    </source>
</evidence>
<dbReference type="SMART" id="SM00409">
    <property type="entry name" value="IG"/>
    <property type="match status" value="5"/>
</dbReference>
<keyword evidence="10" id="KW-1185">Reference proteome</keyword>
<dbReference type="InterPro" id="IPR013783">
    <property type="entry name" value="Ig-like_fold"/>
</dbReference>
<evidence type="ECO:0000313" key="9">
    <source>
        <dbReference type="EMBL" id="WNY27491.1"/>
    </source>
</evidence>
<protein>
    <recommendedName>
        <fullName evidence="8">Ig-like domain-containing protein</fullName>
    </recommendedName>
</protein>